<evidence type="ECO:0000313" key="3">
    <source>
        <dbReference type="Proteomes" id="UP001595803"/>
    </source>
</evidence>
<sequence length="61" mass="6137">MPDPAGGDFALRGTLSVPGWMLGVASMLLAGLTIDLVTGRSGRTATPGGADLPTFRPVLLA</sequence>
<keyword evidence="1" id="KW-1133">Transmembrane helix</keyword>
<keyword evidence="1" id="KW-0812">Transmembrane</keyword>
<feature type="transmembrane region" description="Helical" evidence="1">
    <location>
        <begin position="20"/>
        <end position="38"/>
    </location>
</feature>
<proteinExistence type="predicted"/>
<evidence type="ECO:0008006" key="4">
    <source>
        <dbReference type="Google" id="ProtNLM"/>
    </source>
</evidence>
<keyword evidence="1" id="KW-0472">Membrane</keyword>
<reference evidence="3" key="1">
    <citation type="journal article" date="2019" name="Int. J. Syst. Evol. Microbiol.">
        <title>The Global Catalogue of Microorganisms (GCM) 10K type strain sequencing project: providing services to taxonomists for standard genome sequencing and annotation.</title>
        <authorList>
            <consortium name="The Broad Institute Genomics Platform"/>
            <consortium name="The Broad Institute Genome Sequencing Center for Infectious Disease"/>
            <person name="Wu L."/>
            <person name="Ma J."/>
        </authorList>
    </citation>
    <scope>NUCLEOTIDE SEQUENCE [LARGE SCALE GENOMIC DNA]</scope>
    <source>
        <strain evidence="3">CCTCC AB 2017081</strain>
    </source>
</reference>
<gene>
    <name evidence="2" type="ORF">ACFOSB_05060</name>
</gene>
<name>A0ABV7Z5D5_9DEIO</name>
<comment type="caution">
    <text evidence="2">The sequence shown here is derived from an EMBL/GenBank/DDBJ whole genome shotgun (WGS) entry which is preliminary data.</text>
</comment>
<evidence type="ECO:0000256" key="1">
    <source>
        <dbReference type="SAM" id="Phobius"/>
    </source>
</evidence>
<keyword evidence="3" id="KW-1185">Reference proteome</keyword>
<accession>A0ABV7Z5D5</accession>
<dbReference type="Proteomes" id="UP001595803">
    <property type="component" value="Unassembled WGS sequence"/>
</dbReference>
<evidence type="ECO:0000313" key="2">
    <source>
        <dbReference type="EMBL" id="MFC3832219.1"/>
    </source>
</evidence>
<dbReference type="RefSeq" id="WP_322474337.1">
    <property type="nucleotide sequence ID" value="NZ_JBHRZG010000006.1"/>
</dbReference>
<dbReference type="EMBL" id="JBHRZG010000006">
    <property type="protein sequence ID" value="MFC3832219.1"/>
    <property type="molecule type" value="Genomic_DNA"/>
</dbReference>
<protein>
    <recommendedName>
        <fullName evidence="4">MFS transporter</fullName>
    </recommendedName>
</protein>
<organism evidence="2 3">
    <name type="scientific">Deinococcus rufus</name>
    <dbReference type="NCBI Taxonomy" id="2136097"/>
    <lineage>
        <taxon>Bacteria</taxon>
        <taxon>Thermotogati</taxon>
        <taxon>Deinococcota</taxon>
        <taxon>Deinococci</taxon>
        <taxon>Deinococcales</taxon>
        <taxon>Deinococcaceae</taxon>
        <taxon>Deinococcus</taxon>
    </lineage>
</organism>